<accession>A0ABS9MJJ2</accession>
<comment type="caution">
    <text evidence="2">The sequence shown here is derived from an EMBL/GenBank/DDBJ whole genome shotgun (WGS) entry which is preliminary data.</text>
</comment>
<name>A0ABS9MJJ2_9FIRM</name>
<gene>
    <name evidence="2" type="ORF">L0P57_08490</name>
</gene>
<dbReference type="RefSeq" id="WP_087234864.1">
    <property type="nucleotide sequence ID" value="NZ_JAKNHQ010000010.1"/>
</dbReference>
<keyword evidence="3" id="KW-1185">Reference proteome</keyword>
<dbReference type="Pfam" id="PF01966">
    <property type="entry name" value="HD"/>
    <property type="match status" value="1"/>
</dbReference>
<sequence>METYRTVTFEEIWKSEEVNAYIKNGNDNLGVIGFTEHGLAHAKRSSDVARQILQSLGYDARTCELAAIAGYMHDIGNVVNRSDHAQSGALMAFTILNKLQMDPAEIALVVAAIGNHDEGTAAAVNPIAAALILSDKSDVRRSRVRDKGTVAADIHDRVNYAVERSAMEIDPENRTAVLNIVIDTTICPVMEYFEIFLTRMVLCRQAAQFLNLQFELIINDTRLL</sequence>
<evidence type="ECO:0000313" key="3">
    <source>
        <dbReference type="Proteomes" id="UP001298681"/>
    </source>
</evidence>
<dbReference type="Proteomes" id="UP001298681">
    <property type="component" value="Unassembled WGS sequence"/>
</dbReference>
<proteinExistence type="predicted"/>
<dbReference type="SMART" id="SM00471">
    <property type="entry name" value="HDc"/>
    <property type="match status" value="1"/>
</dbReference>
<dbReference type="EMBL" id="JAKNHQ010000010">
    <property type="protein sequence ID" value="MCG4610970.1"/>
    <property type="molecule type" value="Genomic_DNA"/>
</dbReference>
<dbReference type="InterPro" id="IPR006674">
    <property type="entry name" value="HD_domain"/>
</dbReference>
<dbReference type="SUPFAM" id="SSF109604">
    <property type="entry name" value="HD-domain/PDEase-like"/>
    <property type="match status" value="1"/>
</dbReference>
<organism evidence="2 3">
    <name type="scientific">Anaeromassilibacillus senegalensis</name>
    <dbReference type="NCBI Taxonomy" id="1673717"/>
    <lineage>
        <taxon>Bacteria</taxon>
        <taxon>Bacillati</taxon>
        <taxon>Bacillota</taxon>
        <taxon>Clostridia</taxon>
        <taxon>Eubacteriales</taxon>
        <taxon>Acutalibacteraceae</taxon>
        <taxon>Anaeromassilibacillus</taxon>
    </lineage>
</organism>
<dbReference type="Gene3D" id="1.10.3210.10">
    <property type="entry name" value="Hypothetical protein af1432"/>
    <property type="match status" value="1"/>
</dbReference>
<evidence type="ECO:0000313" key="2">
    <source>
        <dbReference type="EMBL" id="MCG4610970.1"/>
    </source>
</evidence>
<protein>
    <submittedName>
        <fullName evidence="2">HD domain-containing protein</fullName>
    </submittedName>
</protein>
<reference evidence="2 3" key="1">
    <citation type="submission" date="2022-01" db="EMBL/GenBank/DDBJ databases">
        <title>Collection of gut derived symbiotic bacterial strains cultured from healthy donors.</title>
        <authorList>
            <person name="Lin H."/>
            <person name="Kohout C."/>
            <person name="Waligurski E."/>
            <person name="Pamer E.G."/>
        </authorList>
    </citation>
    <scope>NUCLEOTIDE SEQUENCE [LARGE SCALE GENOMIC DNA]</scope>
    <source>
        <strain evidence="2 3">DFI.7.58</strain>
    </source>
</reference>
<evidence type="ECO:0000259" key="1">
    <source>
        <dbReference type="SMART" id="SM00471"/>
    </source>
</evidence>
<dbReference type="InterPro" id="IPR003607">
    <property type="entry name" value="HD/PDEase_dom"/>
</dbReference>
<feature type="domain" description="HD/PDEase" evidence="1">
    <location>
        <begin position="34"/>
        <end position="149"/>
    </location>
</feature>